<dbReference type="InterPro" id="IPR005183">
    <property type="entry name" value="DUF305_CopM-like"/>
</dbReference>
<feature type="region of interest" description="Disordered" evidence="1">
    <location>
        <begin position="27"/>
        <end position="50"/>
    </location>
</feature>
<dbReference type="RefSeq" id="WP_097195718.1">
    <property type="nucleotide sequence ID" value="NZ_OBQI01000004.1"/>
</dbReference>
<dbReference type="Gene3D" id="1.20.1260.10">
    <property type="match status" value="1"/>
</dbReference>
<proteinExistence type="predicted"/>
<dbReference type="OrthoDB" id="26872at2"/>
<feature type="domain" description="DUF305" evidence="3">
    <location>
        <begin position="57"/>
        <end position="211"/>
    </location>
</feature>
<keyword evidence="5" id="KW-1185">Reference proteome</keyword>
<name>A0A285V808_9ACTN</name>
<evidence type="ECO:0000259" key="3">
    <source>
        <dbReference type="Pfam" id="PF03713"/>
    </source>
</evidence>
<protein>
    <submittedName>
        <fullName evidence="4">Uncharacterized conserved protein, DUF305 family</fullName>
    </submittedName>
</protein>
<dbReference type="AlphaFoldDB" id="A0A285V808"/>
<evidence type="ECO:0000313" key="4">
    <source>
        <dbReference type="EMBL" id="SOC50153.1"/>
    </source>
</evidence>
<feature type="chain" id="PRO_5038840830" evidence="2">
    <location>
        <begin position="24"/>
        <end position="216"/>
    </location>
</feature>
<evidence type="ECO:0000313" key="5">
    <source>
        <dbReference type="Proteomes" id="UP000219435"/>
    </source>
</evidence>
<dbReference type="EMBL" id="OBQI01000004">
    <property type="protein sequence ID" value="SOC50153.1"/>
    <property type="molecule type" value="Genomic_DNA"/>
</dbReference>
<dbReference type="InterPro" id="IPR012347">
    <property type="entry name" value="Ferritin-like"/>
</dbReference>
<dbReference type="Pfam" id="PF03713">
    <property type="entry name" value="DUF305"/>
    <property type="match status" value="1"/>
</dbReference>
<organism evidence="4 5">
    <name type="scientific">Blastococcus aggregatus</name>
    <dbReference type="NCBI Taxonomy" id="38502"/>
    <lineage>
        <taxon>Bacteria</taxon>
        <taxon>Bacillati</taxon>
        <taxon>Actinomycetota</taxon>
        <taxon>Actinomycetes</taxon>
        <taxon>Geodermatophilales</taxon>
        <taxon>Geodermatophilaceae</taxon>
        <taxon>Blastococcus</taxon>
    </lineage>
</organism>
<evidence type="ECO:0000256" key="2">
    <source>
        <dbReference type="SAM" id="SignalP"/>
    </source>
</evidence>
<feature type="signal peptide" evidence="2">
    <location>
        <begin position="1"/>
        <end position="23"/>
    </location>
</feature>
<evidence type="ECO:0000256" key="1">
    <source>
        <dbReference type="SAM" id="MobiDB-lite"/>
    </source>
</evidence>
<keyword evidence="2" id="KW-0732">Signal</keyword>
<reference evidence="5" key="1">
    <citation type="submission" date="2017-08" db="EMBL/GenBank/DDBJ databases">
        <authorList>
            <person name="Varghese N."/>
            <person name="Submissions S."/>
        </authorList>
    </citation>
    <scope>NUCLEOTIDE SEQUENCE [LARGE SCALE GENOMIC DNA]</scope>
    <source>
        <strain evidence="5">DSM 4725</strain>
    </source>
</reference>
<dbReference type="PROSITE" id="PS51257">
    <property type="entry name" value="PROKAR_LIPOPROTEIN"/>
    <property type="match status" value="1"/>
</dbReference>
<dbReference type="Proteomes" id="UP000219435">
    <property type="component" value="Unassembled WGS sequence"/>
</dbReference>
<dbReference type="PANTHER" id="PTHR36933:SF1">
    <property type="entry name" value="SLL0788 PROTEIN"/>
    <property type="match status" value="1"/>
</dbReference>
<gene>
    <name evidence="4" type="ORF">SAMN05660748_2892</name>
</gene>
<accession>A0A285V808</accession>
<dbReference type="PANTHER" id="PTHR36933">
    <property type="entry name" value="SLL0788 PROTEIN"/>
    <property type="match status" value="1"/>
</dbReference>
<sequence>MKRTTARLTGIAGALVAGTLLLAGCSGDDSDATSQTSTSSGPAGASTSAAADHNDADVAFASDMIPHHGSAIVMAQMAQDQAADQRVKDLAARIEAAQDPEIETMSGWLADWGAASSSAADDGMGGMDHGDSDDEGMDDGGMGAMDTDALSGMSGAEFDRMFLTMMIEHHRGAVEMAETELSNGRNADAITLAESIRDSQNAEIAEMEQLLTELGG</sequence>